<dbReference type="PANTHER" id="PTHR42959:SF1">
    <property type="entry name" value="CARBAMOYLTRANSFERASE HYPF"/>
    <property type="match status" value="1"/>
</dbReference>
<proteinExistence type="inferred from homology"/>
<dbReference type="Pfam" id="PF22521">
    <property type="entry name" value="HypF_C_2"/>
    <property type="match status" value="1"/>
</dbReference>
<dbReference type="GO" id="GO:0016743">
    <property type="term" value="F:carboxyl- or carbamoyltransferase activity"/>
    <property type="evidence" value="ECO:0007669"/>
    <property type="project" value="UniProtKB-UniRule"/>
</dbReference>
<dbReference type="InterPro" id="IPR041440">
    <property type="entry name" value="HypF_C"/>
</dbReference>
<dbReference type="Gene3D" id="3.90.870.50">
    <property type="match status" value="1"/>
</dbReference>
<organism evidence="12 13">
    <name type="scientific">Pandoraea faecigallinarum</name>
    <dbReference type="NCBI Taxonomy" id="656179"/>
    <lineage>
        <taxon>Bacteria</taxon>
        <taxon>Pseudomonadati</taxon>
        <taxon>Pseudomonadota</taxon>
        <taxon>Betaproteobacteria</taxon>
        <taxon>Burkholderiales</taxon>
        <taxon>Burkholderiaceae</taxon>
        <taxon>Pandoraea</taxon>
    </lineage>
</organism>
<dbReference type="Gene3D" id="3.30.420.360">
    <property type="match status" value="1"/>
</dbReference>
<evidence type="ECO:0000259" key="11">
    <source>
        <dbReference type="PROSITE" id="PS51163"/>
    </source>
</evidence>
<dbReference type="GO" id="GO:0051604">
    <property type="term" value="P:protein maturation"/>
    <property type="evidence" value="ECO:0007669"/>
    <property type="project" value="TreeGrafter"/>
</dbReference>
<accession>A0A0H3X3D8</accession>
<evidence type="ECO:0000256" key="6">
    <source>
        <dbReference type="ARBA" id="ARBA00022833"/>
    </source>
</evidence>
<name>A0A0H3X3D8_9BURK</name>
<dbReference type="PROSITE" id="PS51163">
    <property type="entry name" value="YRDC"/>
    <property type="match status" value="1"/>
</dbReference>
<comment type="catalytic activity">
    <reaction evidence="7 8">
        <text>C-terminal L-cysteinyl-[HypE protein] + carbamoyl phosphate + ATP + H2O = C-terminal S-carboxamide-L-cysteinyl-[HypE protein] + AMP + phosphate + diphosphate + H(+)</text>
        <dbReference type="Rhea" id="RHEA:55636"/>
        <dbReference type="Rhea" id="RHEA-COMP:14247"/>
        <dbReference type="Rhea" id="RHEA-COMP:14392"/>
        <dbReference type="ChEBI" id="CHEBI:15377"/>
        <dbReference type="ChEBI" id="CHEBI:15378"/>
        <dbReference type="ChEBI" id="CHEBI:30616"/>
        <dbReference type="ChEBI" id="CHEBI:33019"/>
        <dbReference type="ChEBI" id="CHEBI:43474"/>
        <dbReference type="ChEBI" id="CHEBI:58228"/>
        <dbReference type="ChEBI" id="CHEBI:76913"/>
        <dbReference type="ChEBI" id="CHEBI:139126"/>
        <dbReference type="ChEBI" id="CHEBI:456215"/>
    </reaction>
</comment>
<reference evidence="12" key="1">
    <citation type="submission" date="2016-06" db="EMBL/GenBank/DDBJ databases">
        <title>Complete Genome Sequence of Pandoraea faecigallinarum DSM-23572.</title>
        <authorList>
            <person name="Yong D."/>
            <person name="Ee R."/>
            <person name="Lim Y.-L."/>
            <person name="Yin W.-F."/>
            <person name="Chan K.-G."/>
        </authorList>
    </citation>
    <scope>NUCLEOTIDE SEQUENCE</scope>
    <source>
        <strain evidence="12">DSM 23572</strain>
        <plasmid evidence="12">pPF72-1</plasmid>
    </source>
</reference>
<keyword evidence="5" id="KW-0863">Zinc-finger</keyword>
<dbReference type="EMBL" id="CP011808">
    <property type="protein sequence ID" value="AKM33453.1"/>
    <property type="molecule type" value="Genomic_DNA"/>
</dbReference>
<dbReference type="Pfam" id="PF17788">
    <property type="entry name" value="HypF_C"/>
    <property type="match status" value="1"/>
</dbReference>
<feature type="active site" evidence="9">
    <location>
        <position position="41"/>
    </location>
</feature>
<evidence type="ECO:0000256" key="2">
    <source>
        <dbReference type="ARBA" id="ARBA00008097"/>
    </source>
</evidence>
<evidence type="ECO:0000256" key="5">
    <source>
        <dbReference type="ARBA" id="ARBA00022771"/>
    </source>
</evidence>
<dbReference type="Pfam" id="PF07503">
    <property type="entry name" value="zf-HYPF"/>
    <property type="match status" value="2"/>
</dbReference>
<dbReference type="InterPro" id="IPR004421">
    <property type="entry name" value="Carbamoyltransferase_HypF"/>
</dbReference>
<evidence type="ECO:0000313" key="12">
    <source>
        <dbReference type="EMBL" id="AKM33453.1"/>
    </source>
</evidence>
<dbReference type="PROSITE" id="PS51160">
    <property type="entry name" value="ACYLPHOSPHATASE_3"/>
    <property type="match status" value="1"/>
</dbReference>
<keyword evidence="6" id="KW-0862">Zinc</keyword>
<feature type="domain" description="Acylphosphatase-like" evidence="10">
    <location>
        <begin position="8"/>
        <end position="94"/>
    </location>
</feature>
<gene>
    <name evidence="12" type="ORF">AB870_24145</name>
</gene>
<dbReference type="GO" id="GO:0003725">
    <property type="term" value="F:double-stranded RNA binding"/>
    <property type="evidence" value="ECO:0007669"/>
    <property type="project" value="InterPro"/>
</dbReference>
<evidence type="ECO:0000313" key="13">
    <source>
        <dbReference type="Proteomes" id="UP000035651"/>
    </source>
</evidence>
<dbReference type="SUPFAM" id="SSF54975">
    <property type="entry name" value="Acylphosphatase/BLUF domain-like"/>
    <property type="match status" value="1"/>
</dbReference>
<dbReference type="InterPro" id="IPR006070">
    <property type="entry name" value="Sua5-like_dom"/>
</dbReference>
<dbReference type="Gene3D" id="3.30.110.120">
    <property type="match status" value="1"/>
</dbReference>
<evidence type="ECO:0000256" key="3">
    <source>
        <dbReference type="ARBA" id="ARBA00022598"/>
    </source>
</evidence>
<dbReference type="GO" id="GO:0008270">
    <property type="term" value="F:zinc ion binding"/>
    <property type="evidence" value="ECO:0007669"/>
    <property type="project" value="UniProtKB-KW"/>
</dbReference>
<evidence type="ECO:0000259" key="10">
    <source>
        <dbReference type="PROSITE" id="PS51160"/>
    </source>
</evidence>
<dbReference type="InterPro" id="IPR051060">
    <property type="entry name" value="Carbamoyltrans_HypF-like"/>
</dbReference>
<feature type="domain" description="YrdC-like" evidence="11">
    <location>
        <begin position="205"/>
        <end position="391"/>
    </location>
</feature>
<dbReference type="UniPathway" id="UPA00335"/>
<comment type="function">
    <text evidence="8">Involved in the maturation of [NiFe] hydrogenases. Along with HypE, it catalyzes the synthesis of the CN ligands of the active site iron of [NiFe]-hydrogenases. HypF functions as a carbamoyl transferase using carbamoylphosphate as a substrate and transferring the carboxamido moiety in an ATP-dependent reaction to the thiolate of the C-terminal cysteine of HypE yielding a protein-S-carboxamide.</text>
</comment>
<dbReference type="Proteomes" id="UP000035651">
    <property type="component" value="Plasmid pPF72-1"/>
</dbReference>
<dbReference type="InterPro" id="IPR036046">
    <property type="entry name" value="Acylphosphatase-like_dom_sf"/>
</dbReference>
<comment type="catalytic activity">
    <reaction evidence="9">
        <text>an acyl phosphate + H2O = a carboxylate + phosphate + H(+)</text>
        <dbReference type="Rhea" id="RHEA:14965"/>
        <dbReference type="ChEBI" id="CHEBI:15377"/>
        <dbReference type="ChEBI" id="CHEBI:15378"/>
        <dbReference type="ChEBI" id="CHEBI:29067"/>
        <dbReference type="ChEBI" id="CHEBI:43474"/>
        <dbReference type="ChEBI" id="CHEBI:59918"/>
        <dbReference type="EC" id="3.6.1.7"/>
    </reaction>
</comment>
<keyword evidence="4" id="KW-0479">Metal-binding</keyword>
<dbReference type="SUPFAM" id="SSF55821">
    <property type="entry name" value="YrdC/RibB"/>
    <property type="match status" value="1"/>
</dbReference>
<evidence type="ECO:0000256" key="8">
    <source>
        <dbReference type="PIRNR" id="PIRNR006256"/>
    </source>
</evidence>
<dbReference type="NCBIfam" id="TIGR00143">
    <property type="entry name" value="hypF"/>
    <property type="match status" value="1"/>
</dbReference>
<dbReference type="InterPro" id="IPR055128">
    <property type="entry name" value="HypF_C_2"/>
</dbReference>
<feature type="active site" evidence="9">
    <location>
        <position position="23"/>
    </location>
</feature>
<keyword evidence="12" id="KW-0614">Plasmid</keyword>
<comment type="similarity">
    <text evidence="2 8">Belongs to the carbamoyltransferase HypF family.</text>
</comment>
<dbReference type="InterPro" id="IPR017945">
    <property type="entry name" value="DHBP_synth_RibB-like_a/b_dom"/>
</dbReference>
<protein>
    <recommendedName>
        <fullName evidence="8">Carbamoyltransferase HypF</fullName>
        <ecNumber evidence="8">6.2.-.-</ecNumber>
    </recommendedName>
</protein>
<dbReference type="PANTHER" id="PTHR42959">
    <property type="entry name" value="CARBAMOYLTRANSFERASE"/>
    <property type="match status" value="1"/>
</dbReference>
<keyword evidence="9" id="KW-0378">Hydrolase</keyword>
<dbReference type="Pfam" id="PF01300">
    <property type="entry name" value="Sua5_yciO_yrdC"/>
    <property type="match status" value="1"/>
</dbReference>
<dbReference type="GO" id="GO:0003998">
    <property type="term" value="F:acylphosphatase activity"/>
    <property type="evidence" value="ECO:0007669"/>
    <property type="project" value="UniProtKB-EC"/>
</dbReference>
<sequence>MTDASLQRLRIEANGAVQGVGFRPFVHRLAVSAGLAGFVRNTGNGVVLEVEGPAHVLERFVARLDSETAPPAAVRELSILRIAPQGERDFEIMASTQEGGHFAVVLPDLAICPACLAEMRDPGNRRYGYPFTTCVHCGPRFSIIEDIPYDRSRTTMRRFTMCPACRAEYNDPESRRFHAETNACALCGPRLTLWNAAGRARATEHDALRAAADALRSGAIVAIKGLGGFQILVDARNDAAVSRLRERKRRPSKPFAIMVPGIEDAEALAEIVQEERRRLTCAAAPIVLLRARAGQAVVAPAVAPTNAWLGIMLPYTPLHHLLMQELGFPIVATSGNRGGEPIIVDERDALDRLAGIADLFPVHDRVIAHAVDDSIVRVIADEPVVLRHARGYAPLTVELGGTTGDAAPILALGGHGKSAIALTSGRRLVLGPDIGDLDSDEGREAFAGAIDAMTGLYRVAPRTIACDAHPDYHSTQVAQRRSARVEHVPHHLAHVLAAMADNGLQAPLLGVAWDGSGYDGDGTVWGGEFLALEHGRLRRVAHLLPFRLLGGERAAREPDRAALGALYAAFGETALTMMECPPIAALTDRERTLFATMLARGIHSPFTSSAGRLFDAAAAIVGVCRRASFEGEAAIALESIAQRADRSHELAAPVLRDTRGTLVADWRPTLVALAHASHEGMAAPVLAAAFHDALAAIIVEVAWRIGMRRVLLSGGCFQNARLAGLAIARLRAAGFETWGHRRIPPNDGGLAAGQAVFAAQPMIEEKR</sequence>
<dbReference type="KEGG" id="pfg:AB870_24145"/>
<comment type="pathway">
    <text evidence="1 8">Protein modification; [NiFe] hydrogenase maturation.</text>
</comment>
<dbReference type="PATRIC" id="fig|656179.3.peg.5175"/>
<geneLocation type="plasmid" evidence="12 13">
    <name>pPF72-1</name>
</geneLocation>
<keyword evidence="3" id="KW-0436">Ligase</keyword>
<dbReference type="InterPro" id="IPR001792">
    <property type="entry name" value="Acylphosphatase-like_dom"/>
</dbReference>
<keyword evidence="13" id="KW-1185">Reference proteome</keyword>
<evidence type="ECO:0000256" key="4">
    <source>
        <dbReference type="ARBA" id="ARBA00022723"/>
    </source>
</evidence>
<dbReference type="AlphaFoldDB" id="A0A0H3X3D8"/>
<dbReference type="GO" id="GO:0016874">
    <property type="term" value="F:ligase activity"/>
    <property type="evidence" value="ECO:0007669"/>
    <property type="project" value="UniProtKB-UniRule"/>
</dbReference>
<dbReference type="OrthoDB" id="9808093at2"/>
<evidence type="ECO:0000256" key="9">
    <source>
        <dbReference type="PROSITE-ProRule" id="PRU00520"/>
    </source>
</evidence>
<dbReference type="InterPro" id="IPR011125">
    <property type="entry name" value="Znf_HypF"/>
</dbReference>
<dbReference type="Gene3D" id="3.30.420.40">
    <property type="match status" value="1"/>
</dbReference>
<evidence type="ECO:0000256" key="7">
    <source>
        <dbReference type="ARBA" id="ARBA00048220"/>
    </source>
</evidence>
<dbReference type="PIRSF" id="PIRSF006256">
    <property type="entry name" value="CMPcnvr_hdrg_mat"/>
    <property type="match status" value="1"/>
</dbReference>
<evidence type="ECO:0000256" key="1">
    <source>
        <dbReference type="ARBA" id="ARBA00004711"/>
    </source>
</evidence>
<dbReference type="Pfam" id="PF00708">
    <property type="entry name" value="Acylphosphatase"/>
    <property type="match status" value="1"/>
</dbReference>
<dbReference type="EC" id="6.2.-.-" evidence="8"/>